<evidence type="ECO:0000313" key="3">
    <source>
        <dbReference type="Proteomes" id="UP001139559"/>
    </source>
</evidence>
<keyword evidence="3" id="KW-1185">Reference proteome</keyword>
<gene>
    <name evidence="2" type="ORF">KP803_01195</name>
</gene>
<keyword evidence="1" id="KW-1133">Transmembrane helix</keyword>
<evidence type="ECO:0000313" key="2">
    <source>
        <dbReference type="EMBL" id="MCK6261884.1"/>
    </source>
</evidence>
<organism evidence="2 3">
    <name type="scientific">Vibrio amylolyticus</name>
    <dbReference type="NCBI Taxonomy" id="2847292"/>
    <lineage>
        <taxon>Bacteria</taxon>
        <taxon>Pseudomonadati</taxon>
        <taxon>Pseudomonadota</taxon>
        <taxon>Gammaproteobacteria</taxon>
        <taxon>Vibrionales</taxon>
        <taxon>Vibrionaceae</taxon>
        <taxon>Vibrio</taxon>
    </lineage>
</organism>
<sequence length="202" mass="23138">MSWVRRTFQMSAGVLVTLLALFGVVWSTLIATLIIAALIAWFNKHISMQTEENLDQSALGSTYRVFLPKLNKQLQKSYQDSNQSINQITLLFSQLALLVKQRNTLTDDHKTEEKQVIEQQMNAAYNELLEQLQHGDRNLQRQAGVMEGIELLIEQLRLVEQGRKSWDESSLASEFSRITNRTELAMAEKKNNSQSDDGITYF</sequence>
<accession>A0A9X1XFA6</accession>
<feature type="transmembrane region" description="Helical" evidence="1">
    <location>
        <begin position="12"/>
        <end position="42"/>
    </location>
</feature>
<dbReference type="RefSeq" id="WP_248007003.1">
    <property type="nucleotide sequence ID" value="NZ_JAJHVV010000001.1"/>
</dbReference>
<keyword evidence="1" id="KW-0812">Transmembrane</keyword>
<dbReference type="AlphaFoldDB" id="A0A9X1XFA6"/>
<comment type="caution">
    <text evidence="2">The sequence shown here is derived from an EMBL/GenBank/DDBJ whole genome shotgun (WGS) entry which is preliminary data.</text>
</comment>
<name>A0A9X1XFA6_9VIBR</name>
<dbReference type="EMBL" id="JAJHVV010000001">
    <property type="protein sequence ID" value="MCK6261884.1"/>
    <property type="molecule type" value="Genomic_DNA"/>
</dbReference>
<keyword evidence="1" id="KW-0472">Membrane</keyword>
<reference evidence="2" key="1">
    <citation type="submission" date="2021-11" db="EMBL/GenBank/DDBJ databases">
        <title>Vibrio ZSDE26 sp. nov. and Vibrio ZSDZ34 sp. nov., isolated from coastal seawater in Qingdao.</title>
        <authorList>
            <person name="Zhang P."/>
        </authorList>
    </citation>
    <scope>NUCLEOTIDE SEQUENCE</scope>
    <source>
        <strain evidence="2">ZSDE26</strain>
    </source>
</reference>
<evidence type="ECO:0000256" key="1">
    <source>
        <dbReference type="SAM" id="Phobius"/>
    </source>
</evidence>
<dbReference type="Proteomes" id="UP001139559">
    <property type="component" value="Unassembled WGS sequence"/>
</dbReference>
<proteinExistence type="predicted"/>
<protein>
    <submittedName>
        <fullName evidence="2">Uncharacterized protein</fullName>
    </submittedName>
</protein>